<keyword evidence="1" id="KW-0732">Signal</keyword>
<evidence type="ECO:0000256" key="1">
    <source>
        <dbReference type="SAM" id="SignalP"/>
    </source>
</evidence>
<feature type="chain" id="PRO_5047273092" evidence="1">
    <location>
        <begin position="27"/>
        <end position="401"/>
    </location>
</feature>
<accession>A0ABY6F6C6</accession>
<dbReference type="EMBL" id="CP089977">
    <property type="protein sequence ID" value="UXZ05639.1"/>
    <property type="molecule type" value="Genomic_DNA"/>
</dbReference>
<dbReference type="Proteomes" id="UP001063782">
    <property type="component" value="Chromosome"/>
</dbReference>
<proteinExistence type="predicted"/>
<evidence type="ECO:0000313" key="3">
    <source>
        <dbReference type="Proteomes" id="UP001063782"/>
    </source>
</evidence>
<dbReference type="Gene3D" id="2.40.160.10">
    <property type="entry name" value="Porin"/>
    <property type="match status" value="1"/>
</dbReference>
<dbReference type="InterPro" id="IPR023614">
    <property type="entry name" value="Porin_dom_sf"/>
</dbReference>
<protein>
    <submittedName>
        <fullName evidence="2">Porin</fullName>
    </submittedName>
</protein>
<dbReference type="RefSeq" id="WP_263077151.1">
    <property type="nucleotide sequence ID" value="NZ_CP089977.1"/>
</dbReference>
<gene>
    <name evidence="2" type="ORF">LU297_04140</name>
</gene>
<evidence type="ECO:0000313" key="2">
    <source>
        <dbReference type="EMBL" id="UXZ05639.1"/>
    </source>
</evidence>
<feature type="signal peptide" evidence="1">
    <location>
        <begin position="1"/>
        <end position="26"/>
    </location>
</feature>
<dbReference type="SUPFAM" id="SSF56935">
    <property type="entry name" value="Porins"/>
    <property type="match status" value="1"/>
</dbReference>
<sequence length="401" mass="44545">MKYHLKHAPKALTLCLLAATAMPANAVFIDTPAVRDGKRFGIFVSVEPTLTTTSNKFSYTYGNPSIYGANGTIEQVLADQDRKDSDEQYRLDNVGYGLVEFYTQQKLTKKMSLGGSLLIQANPDSLTNFGAYWGTRLDFGSWGELGSITLGGRNNGLSVGQTGINMLNTINDSGFNINGRYTGIPDLTLSAYHMFSQSADVRNRRTGGWHDSNGVSAKYEFNLAPRKNATIALGASRSKGHDLPFYWDAAARGKGYMAGFKAQYNDLTFAADYGEKEQRFNGLYIDDINTKTYGAKIDYEITPRLTTNISYGHKKTKNSKPIDFAFWRDELQTPSSNANIEEKLFNQVKQDRYGLGVNYQIYKGFSVNGSVNSTKTRNYVAEGEFSKRERLDVNVGASFSF</sequence>
<organism evidence="2 3">
    <name type="scientific">Moraxella nasicaprae</name>
    <dbReference type="NCBI Taxonomy" id="2904122"/>
    <lineage>
        <taxon>Bacteria</taxon>
        <taxon>Pseudomonadati</taxon>
        <taxon>Pseudomonadota</taxon>
        <taxon>Gammaproteobacteria</taxon>
        <taxon>Moraxellales</taxon>
        <taxon>Moraxellaceae</taxon>
        <taxon>Moraxella</taxon>
    </lineage>
</organism>
<keyword evidence="3" id="KW-1185">Reference proteome</keyword>
<name>A0ABY6F6C6_9GAMM</name>
<reference evidence="2" key="1">
    <citation type="submission" date="2021-12" db="EMBL/GenBank/DDBJ databases">
        <title>taxonomy of Moraxella sp. ZY201224.</title>
        <authorList>
            <person name="Li F."/>
        </authorList>
    </citation>
    <scope>NUCLEOTIDE SEQUENCE</scope>
    <source>
        <strain evidence="2">ZY201224</strain>
    </source>
</reference>